<sequence>MNHIEYFIMSPETLFKPDGIKSYITILPDYNVPV</sequence>
<dbReference type="Proteomes" id="UP000326091">
    <property type="component" value="Chromosome"/>
</dbReference>
<gene>
    <name evidence="1" type="ORF">VIC01_03873</name>
</gene>
<reference evidence="1 2" key="1">
    <citation type="submission" date="2019-09" db="EMBL/GenBank/DDBJ databases">
        <title>Commensal-derived Metabolites Govern Vibrio cholerae Pathogenesis in Host.</title>
        <authorList>
            <person name="Yoon S.S."/>
            <person name="Yoon M.Y."/>
        </authorList>
    </citation>
    <scope>NUCLEOTIDE SEQUENCE [LARGE SCALE GENOMIC DNA]</scope>
    <source>
        <strain evidence="1 2">VIC01</strain>
    </source>
</reference>
<evidence type="ECO:0000313" key="2">
    <source>
        <dbReference type="Proteomes" id="UP000326091"/>
    </source>
</evidence>
<accession>A0A5P3AWZ3</accession>
<evidence type="ECO:0000313" key="1">
    <source>
        <dbReference type="EMBL" id="QEW38249.1"/>
    </source>
</evidence>
<organism evidence="1 2">
    <name type="scientific">Phocaeicola vulgatus</name>
    <name type="common">Bacteroides vulgatus</name>
    <dbReference type="NCBI Taxonomy" id="821"/>
    <lineage>
        <taxon>Bacteria</taxon>
        <taxon>Pseudomonadati</taxon>
        <taxon>Bacteroidota</taxon>
        <taxon>Bacteroidia</taxon>
        <taxon>Bacteroidales</taxon>
        <taxon>Bacteroidaceae</taxon>
        <taxon>Phocaeicola</taxon>
    </lineage>
</organism>
<proteinExistence type="predicted"/>
<name>A0A5P3AWZ3_PHOVU</name>
<dbReference type="EMBL" id="CP043529">
    <property type="protein sequence ID" value="QEW38249.1"/>
    <property type="molecule type" value="Genomic_DNA"/>
</dbReference>
<protein>
    <submittedName>
        <fullName evidence="1">Uncharacterized protein</fullName>
    </submittedName>
</protein>
<dbReference type="AlphaFoldDB" id="A0A5P3AWZ3"/>